<dbReference type="EMBL" id="SGWZ01000003">
    <property type="protein sequence ID" value="RZS69431.1"/>
    <property type="molecule type" value="Genomic_DNA"/>
</dbReference>
<protein>
    <submittedName>
        <fullName evidence="2">Uncharacterized protein</fullName>
    </submittedName>
</protein>
<dbReference type="Proteomes" id="UP000078084">
    <property type="component" value="Unassembled WGS sequence"/>
</dbReference>
<evidence type="ECO:0000256" key="1">
    <source>
        <dbReference type="SAM" id="Phobius"/>
    </source>
</evidence>
<proteinExistence type="predicted"/>
<evidence type="ECO:0000313" key="3">
    <source>
        <dbReference type="EMBL" id="RZS69431.1"/>
    </source>
</evidence>
<reference evidence="3 5" key="2">
    <citation type="submission" date="2019-02" db="EMBL/GenBank/DDBJ databases">
        <title>Genomic Encyclopedia of Type Strains, Phase IV (KMG-IV): sequencing the most valuable type-strain genomes for metagenomic binning, comparative biology and taxonomic classification.</title>
        <authorList>
            <person name="Goeker M."/>
        </authorList>
    </citation>
    <scope>NUCLEOTIDE SEQUENCE [LARGE SCALE GENOMIC DNA]</scope>
    <source>
        <strain evidence="3 5">DSM 16618</strain>
    </source>
</reference>
<accession>A0A171KPB6</accession>
<dbReference type="AlphaFoldDB" id="A0A171KPB6"/>
<comment type="caution">
    <text evidence="2">The sequence shown here is derived from an EMBL/GenBank/DDBJ whole genome shotgun (WGS) entry which is preliminary data.</text>
</comment>
<dbReference type="RefSeq" id="WP_068373869.1">
    <property type="nucleotide sequence ID" value="NZ_CBCSEB010000006.1"/>
</dbReference>
<keyword evidence="1" id="KW-0812">Transmembrane</keyword>
<feature type="transmembrane region" description="Helical" evidence="1">
    <location>
        <begin position="34"/>
        <end position="52"/>
    </location>
</feature>
<keyword evidence="1" id="KW-1133">Transmembrane helix</keyword>
<gene>
    <name evidence="2" type="ORF">AAV32_14590</name>
    <name evidence="3" type="ORF">EV679_2025</name>
</gene>
<keyword evidence="1" id="KW-0472">Membrane</keyword>
<keyword evidence="4" id="KW-1185">Reference proteome</keyword>
<reference evidence="2 4" key="1">
    <citation type="submission" date="2015-04" db="EMBL/GenBank/DDBJ databases">
        <title>Genome sequence of Kerstersia gyiorum CG1.</title>
        <authorList>
            <person name="Greninger A.L."/>
            <person name="Kozyreva V."/>
            <person name="Chaturvedi V."/>
        </authorList>
    </citation>
    <scope>NUCLEOTIDE SEQUENCE [LARGE SCALE GENOMIC DNA]</scope>
    <source>
        <strain evidence="2 4">CG1</strain>
    </source>
</reference>
<sequence>MHLMQAAVFVMLLTASSAWSIRTLLYQTAGWSELAAMVIAICATLCVVWLFAGKIRRALLLWMVCATAFLAWYQFVPQTVLIQPWAEETVLQTPVV</sequence>
<dbReference type="EMBL" id="LBNE01000012">
    <property type="protein sequence ID" value="KKO70733.1"/>
    <property type="molecule type" value="Genomic_DNA"/>
</dbReference>
<evidence type="ECO:0000313" key="2">
    <source>
        <dbReference type="EMBL" id="KKO70733.1"/>
    </source>
</evidence>
<evidence type="ECO:0000313" key="5">
    <source>
        <dbReference type="Proteomes" id="UP000292039"/>
    </source>
</evidence>
<feature type="transmembrane region" description="Helical" evidence="1">
    <location>
        <begin position="59"/>
        <end position="76"/>
    </location>
</feature>
<name>A0A171KPB6_9BURK</name>
<dbReference type="Proteomes" id="UP000292039">
    <property type="component" value="Unassembled WGS sequence"/>
</dbReference>
<dbReference type="GeneID" id="99725889"/>
<organism evidence="2 4">
    <name type="scientific">Kerstersia gyiorum</name>
    <dbReference type="NCBI Taxonomy" id="206506"/>
    <lineage>
        <taxon>Bacteria</taxon>
        <taxon>Pseudomonadati</taxon>
        <taxon>Pseudomonadota</taxon>
        <taxon>Betaproteobacteria</taxon>
        <taxon>Burkholderiales</taxon>
        <taxon>Alcaligenaceae</taxon>
        <taxon>Kerstersia</taxon>
    </lineage>
</organism>
<evidence type="ECO:0000313" key="4">
    <source>
        <dbReference type="Proteomes" id="UP000078084"/>
    </source>
</evidence>